<dbReference type="Gene3D" id="3.90.1150.10">
    <property type="entry name" value="Aspartate Aminotransferase, domain 1"/>
    <property type="match status" value="1"/>
</dbReference>
<dbReference type="InterPro" id="IPR015424">
    <property type="entry name" value="PyrdxlP-dep_Trfase"/>
</dbReference>
<dbReference type="EMBL" id="BSXT01002392">
    <property type="protein sequence ID" value="GMF48677.1"/>
    <property type="molecule type" value="Genomic_DNA"/>
</dbReference>
<comment type="caution">
    <text evidence="5">The sequence shown here is derived from an EMBL/GenBank/DDBJ whole genome shotgun (WGS) entry which is preliminary data.</text>
</comment>
<gene>
    <name evidence="5" type="ORF">Pfra01_001891400</name>
</gene>
<reference evidence="5" key="1">
    <citation type="submission" date="2023-04" db="EMBL/GenBank/DDBJ databases">
        <title>Phytophthora fragariaefolia NBRC 109709.</title>
        <authorList>
            <person name="Ichikawa N."/>
            <person name="Sato H."/>
            <person name="Tonouchi N."/>
        </authorList>
    </citation>
    <scope>NUCLEOTIDE SEQUENCE</scope>
    <source>
        <strain evidence="5">NBRC 109709</strain>
    </source>
</reference>
<dbReference type="Gene3D" id="3.40.640.10">
    <property type="entry name" value="Type I PLP-dependent aspartate aminotransferase-like (Major domain)"/>
    <property type="match status" value="1"/>
</dbReference>
<dbReference type="GO" id="GO:0047536">
    <property type="term" value="F:2-aminoadipate transaminase activity"/>
    <property type="evidence" value="ECO:0007669"/>
    <property type="project" value="TreeGrafter"/>
</dbReference>
<evidence type="ECO:0000313" key="5">
    <source>
        <dbReference type="EMBL" id="GMF48677.1"/>
    </source>
</evidence>
<dbReference type="GO" id="GO:0030170">
    <property type="term" value="F:pyridoxal phosphate binding"/>
    <property type="evidence" value="ECO:0007669"/>
    <property type="project" value="InterPro"/>
</dbReference>
<dbReference type="InterPro" id="IPR036322">
    <property type="entry name" value="WD40_repeat_dom_sf"/>
</dbReference>
<keyword evidence="1" id="KW-0175">Coiled coil</keyword>
<feature type="compositionally biased region" description="Polar residues" evidence="2">
    <location>
        <begin position="712"/>
        <end position="721"/>
    </location>
</feature>
<dbReference type="InterPro" id="IPR013083">
    <property type="entry name" value="Znf_RING/FYVE/PHD"/>
</dbReference>
<dbReference type="GO" id="GO:0009089">
    <property type="term" value="P:lysine biosynthetic process via diaminopimelate"/>
    <property type="evidence" value="ECO:0007669"/>
    <property type="project" value="InterPro"/>
</dbReference>
<feature type="coiled-coil region" evidence="1">
    <location>
        <begin position="811"/>
        <end position="873"/>
    </location>
</feature>
<organism evidence="5 6">
    <name type="scientific">Phytophthora fragariaefolia</name>
    <dbReference type="NCBI Taxonomy" id="1490495"/>
    <lineage>
        <taxon>Eukaryota</taxon>
        <taxon>Sar</taxon>
        <taxon>Stramenopiles</taxon>
        <taxon>Oomycota</taxon>
        <taxon>Peronosporomycetes</taxon>
        <taxon>Peronosporales</taxon>
        <taxon>Peronosporaceae</taxon>
        <taxon>Phytophthora</taxon>
    </lineage>
</organism>
<dbReference type="Proteomes" id="UP001165121">
    <property type="component" value="Unassembled WGS sequence"/>
</dbReference>
<dbReference type="InterPro" id="IPR004839">
    <property type="entry name" value="Aminotransferase_I/II_large"/>
</dbReference>
<feature type="region of interest" description="Disordered" evidence="2">
    <location>
        <begin position="633"/>
        <end position="758"/>
    </location>
</feature>
<dbReference type="InterPro" id="IPR015943">
    <property type="entry name" value="WD40/YVTN_repeat-like_dom_sf"/>
</dbReference>
<dbReference type="Gene3D" id="2.130.10.10">
    <property type="entry name" value="YVTN repeat-like/Quinoprotein amine dehydrogenase"/>
    <property type="match status" value="1"/>
</dbReference>
<evidence type="ECO:0000259" key="4">
    <source>
        <dbReference type="Pfam" id="PF05173"/>
    </source>
</evidence>
<dbReference type="PANTHER" id="PTHR42858:SF1">
    <property type="entry name" value="LD15494P"/>
    <property type="match status" value="1"/>
</dbReference>
<dbReference type="InterPro" id="IPR022663">
    <property type="entry name" value="DapB_C"/>
</dbReference>
<feature type="compositionally biased region" description="Pro residues" evidence="2">
    <location>
        <begin position="186"/>
        <end position="203"/>
    </location>
</feature>
<accession>A0A9W6XYL2</accession>
<dbReference type="SUPFAM" id="SSF55347">
    <property type="entry name" value="Glyceraldehyde-3-phosphate dehydrogenase-like, C-terminal domain"/>
    <property type="match status" value="1"/>
</dbReference>
<feature type="region of interest" description="Disordered" evidence="2">
    <location>
        <begin position="1"/>
        <end position="32"/>
    </location>
</feature>
<feature type="compositionally biased region" description="Acidic residues" evidence="2">
    <location>
        <begin position="741"/>
        <end position="755"/>
    </location>
</feature>
<dbReference type="GO" id="GO:0008839">
    <property type="term" value="F:4-hydroxy-tetrahydrodipicolinate reductase"/>
    <property type="evidence" value="ECO:0007669"/>
    <property type="project" value="InterPro"/>
</dbReference>
<dbReference type="Gene3D" id="3.30.360.10">
    <property type="entry name" value="Dihydrodipicolinate Reductase, domain 2"/>
    <property type="match status" value="1"/>
</dbReference>
<dbReference type="Pfam" id="PF00155">
    <property type="entry name" value="Aminotran_1_2"/>
    <property type="match status" value="1"/>
</dbReference>
<evidence type="ECO:0000256" key="1">
    <source>
        <dbReference type="SAM" id="Coils"/>
    </source>
</evidence>
<evidence type="ECO:0000259" key="3">
    <source>
        <dbReference type="Pfam" id="PF00155"/>
    </source>
</evidence>
<dbReference type="PANTHER" id="PTHR42858">
    <property type="entry name" value="AMINOTRANSFERASE"/>
    <property type="match status" value="1"/>
</dbReference>
<dbReference type="InterPro" id="IPR015422">
    <property type="entry name" value="PyrdxlP-dep_Trfase_small"/>
</dbReference>
<sequence>MSSPLRRSEFLTSPLRHRASASPKRPLLFEDSTAAAPAAAEAAPARINGHPPLLASALDQVELAPAAKNNKVVRSAKSPFQSFQAKFNKSPAKPARVANSPGAARAGPCLIIPRSGPTLMDLTHSEEAVAQHAADPDTTAVRTAWVQHATAASSTDESTGADAPSTRGSEGSSAPEPTSWNNHSSAPPPAPARTPNTPSQPPRPVRKLFSSRVVVAQKSICFSTEGVATAVDVTPDGEIVVVGFTDGSVRLYEMDRSVPSDRHGYLLGHIDEQSSQGSFNVHLRVKVSPDGRYVFVGCRQGARVVMSINLDNYRSEKGACKLLHHVLSAYYVLAGLGIGTLNLWRFVEPEQHQDPIWEHLQAFGAGGNTAMTGAFLPSSEFPGVLTIAAVCKDKNIRVWPLEFKKTSSESSAVNSNDSASEVEDTDFLGGAHTVNSHFNIQNTVDIVAFHGQHAYGISLMGEAYRICFPDSARMNAKSCERLPRQEFELEKLDGTGSSKSRRSNIMLESLAASDDGKAIVAVSTEGIFYYSNDLPPVESGKVVDLRIIGKNASENSLFKAPMKVYTPVITSNGKKSKSEAMMAVVTNPSGDDSEGDDGYINVDPTEVFAARWMVPSRGINCWVCGVRNVSHWIGPPESKMKNKQPPHAQLMAEGQEKKSARLRRERAFKRALDTARRRSSSNGGDPDTPSSVRTKTTPRASRSKQRQKEVQSDASADSGSGTPRLPPPGKRRRVSQTSGAGDDDDEECTGSDDDTPSVTSLMTELEHFKKRNAEIKTEWQRRLQGERQLRRKWKQREEEFLDQLNESLTKLDAAEVEVGRLRVLLRDAEKRFAFEKARVEQENSVKARYDQLCEQMNEKLALVADQKRLLEQTTRSLLAEVDRNVHALKNAVVLEKTECVVCKDQQAVTAVVPCGHLCFCEQDAETRRRNRTWELYVPSRAMGSATLFGRPSLGASARGHSGDVRLLTSCTSLPLWTSAQQDYANLYTDATMGDYGQYDVPKADEMINFKVGQPAPAMLPLDKIREAATLKFGETDPMFLQYGVIKGYPKFRKTLAEFLTKGYQHEVDPEKLFVTNGVTGGLSLICSLFLQSGDLVFMEEPSYFLALSIMKDFNINVRQIRMEEDGLDVDELERLLQRGIVPKMLYTIPTCHNPTGRTLSAEKRKRLVDLSVKYGFIIIADEVYQLLSFPHVTPPPPMFTFDKHDTVLALGSFSKILAPALRLGWIQGSHKLLSKIEACGQLDSSGGINPVISGIVHSAISSGLQQQHLDTTVQTLWERADALMKELKEHLPEGTTFEVPDGGYFVLVRLPDGMNANDLLPIAQKHKVMFLPGASFSSNMKNFLRLSFSWYDFHDMQLGARRLSDAIREYQEVFAAQQKSAAAEAAKPTSAGKGVRVAVHGHDGRLGSLIVGELNKLTDHSASFAGPIVTRFETGVEAPDLNDVDVVIDVTLPAGTKKVISYLREQKDAGKISKLPALVVGTTGALPMEDLGAYSKLAPVALRSNFSVGVPLVSELIKAAAFKLPAEGWNVEVTEIHHTKKLDAPSGTAKTLVKSLAATGAPCLGETGQAPTHSLRLGDEVGQHTVLFAGPGERIEIVHQATRREVFAIGAVRVATQAPSMPLGLHSD</sequence>
<name>A0A9W6XYL2_9STRA</name>
<dbReference type="SUPFAM" id="SSF51735">
    <property type="entry name" value="NAD(P)-binding Rossmann-fold domains"/>
    <property type="match status" value="1"/>
</dbReference>
<dbReference type="CDD" id="cd00609">
    <property type="entry name" value="AAT_like"/>
    <property type="match status" value="1"/>
</dbReference>
<dbReference type="Pfam" id="PF13920">
    <property type="entry name" value="zf-C3HC4_3"/>
    <property type="match status" value="1"/>
</dbReference>
<feature type="domain" description="Aminotransferase class I/classII large" evidence="3">
    <location>
        <begin position="1005"/>
        <end position="1348"/>
    </location>
</feature>
<evidence type="ECO:0000256" key="2">
    <source>
        <dbReference type="SAM" id="MobiDB-lite"/>
    </source>
</evidence>
<dbReference type="InterPro" id="IPR015421">
    <property type="entry name" value="PyrdxlP-dep_Trfase_major"/>
</dbReference>
<proteinExistence type="predicted"/>
<dbReference type="Gene3D" id="3.30.40.10">
    <property type="entry name" value="Zinc/RING finger domain, C3HC4 (zinc finger)"/>
    <property type="match status" value="1"/>
</dbReference>
<keyword evidence="6" id="KW-1185">Reference proteome</keyword>
<dbReference type="InterPro" id="IPR036291">
    <property type="entry name" value="NAD(P)-bd_dom_sf"/>
</dbReference>
<protein>
    <submittedName>
        <fullName evidence="5">Unnamed protein product</fullName>
    </submittedName>
</protein>
<dbReference type="PROSITE" id="PS01298">
    <property type="entry name" value="DAPB"/>
    <property type="match status" value="1"/>
</dbReference>
<evidence type="ECO:0000313" key="6">
    <source>
        <dbReference type="Proteomes" id="UP001165121"/>
    </source>
</evidence>
<dbReference type="InterPro" id="IPR022664">
    <property type="entry name" value="DapB_N_CS"/>
</dbReference>
<feature type="compositionally biased region" description="Polar residues" evidence="2">
    <location>
        <begin position="166"/>
        <end position="180"/>
    </location>
</feature>
<dbReference type="SUPFAM" id="SSF50978">
    <property type="entry name" value="WD40 repeat-like"/>
    <property type="match status" value="1"/>
</dbReference>
<feature type="domain" description="Dihydrodipicolinate reductase C-terminal" evidence="4">
    <location>
        <begin position="1509"/>
        <end position="1617"/>
    </location>
</feature>
<feature type="region of interest" description="Disordered" evidence="2">
    <location>
        <begin position="149"/>
        <end position="205"/>
    </location>
</feature>
<dbReference type="Gene3D" id="3.40.50.720">
    <property type="entry name" value="NAD(P)-binding Rossmann-like Domain"/>
    <property type="match status" value="1"/>
</dbReference>
<dbReference type="Pfam" id="PF05173">
    <property type="entry name" value="DapB_C"/>
    <property type="match status" value="1"/>
</dbReference>
<dbReference type="OrthoDB" id="691673at2759"/>
<feature type="compositionally biased region" description="Polar residues" evidence="2">
    <location>
        <begin position="680"/>
        <end position="700"/>
    </location>
</feature>
<dbReference type="SUPFAM" id="SSF53383">
    <property type="entry name" value="PLP-dependent transferases"/>
    <property type="match status" value="1"/>
</dbReference>